<protein>
    <recommendedName>
        <fullName evidence="3">HNH endonuclease</fullName>
    </recommendedName>
</protein>
<comment type="caution">
    <text evidence="1">The sequence shown here is derived from an EMBL/GenBank/DDBJ whole genome shotgun (WGS) entry which is preliminary data.</text>
</comment>
<dbReference type="EMBL" id="DVML01000015">
    <property type="protein sequence ID" value="HIU22468.1"/>
    <property type="molecule type" value="Genomic_DNA"/>
</dbReference>
<organism evidence="1 2">
    <name type="scientific">Candidatus Fimihabitans intestinipullorum</name>
    <dbReference type="NCBI Taxonomy" id="2840820"/>
    <lineage>
        <taxon>Bacteria</taxon>
        <taxon>Bacillati</taxon>
        <taxon>Mycoplasmatota</taxon>
        <taxon>Mycoplasmatota incertae sedis</taxon>
        <taxon>Candidatus Fimihabitans</taxon>
    </lineage>
</organism>
<reference evidence="1" key="1">
    <citation type="submission" date="2020-10" db="EMBL/GenBank/DDBJ databases">
        <authorList>
            <person name="Gilroy R."/>
        </authorList>
    </citation>
    <scope>NUCLEOTIDE SEQUENCE</scope>
    <source>
        <strain evidence="1">CHK197-8231</strain>
    </source>
</reference>
<evidence type="ECO:0000313" key="2">
    <source>
        <dbReference type="Proteomes" id="UP000824087"/>
    </source>
</evidence>
<reference evidence="1" key="2">
    <citation type="journal article" date="2021" name="PeerJ">
        <title>Extensive microbial diversity within the chicken gut microbiome revealed by metagenomics and culture.</title>
        <authorList>
            <person name="Gilroy R."/>
            <person name="Ravi A."/>
            <person name="Getino M."/>
            <person name="Pursley I."/>
            <person name="Horton D.L."/>
            <person name="Alikhan N.F."/>
            <person name="Baker D."/>
            <person name="Gharbi K."/>
            <person name="Hall N."/>
            <person name="Watson M."/>
            <person name="Adriaenssens E.M."/>
            <person name="Foster-Nyarko E."/>
            <person name="Jarju S."/>
            <person name="Secka A."/>
            <person name="Antonio M."/>
            <person name="Oren A."/>
            <person name="Chaudhuri R.R."/>
            <person name="La Ragione R."/>
            <person name="Hildebrand F."/>
            <person name="Pallen M.J."/>
        </authorList>
    </citation>
    <scope>NUCLEOTIDE SEQUENCE</scope>
    <source>
        <strain evidence="1">CHK197-8231</strain>
    </source>
</reference>
<name>A0A9D1HTW0_9BACT</name>
<accession>A0A9D1HTW0</accession>
<sequence>MINYIENTEINDEGVFKDIIKYKHEPGKTKLKDCKKEIFEDYLIYKQNSCALQKVIPDIRIPDESKKELIKTYNSNPSALQKSKLMIKKNLPNILRAKCPYCLISAHSTFDHYLDKSKYPEYALFSSNLIPSCAECNSLKSDFLCDSKGNRLFINFIFDELPAYPFLKYILSIEGEKIVLKKVYLDFDDNEPKKQIIKNHFKKLKLIPRLEDQFDVAISTIIEEFHEYNYSTREVKEVLTKKMRAWEKTRGINNWETCILRAIIQNNEVLQYLSKNEK</sequence>
<dbReference type="Proteomes" id="UP000824087">
    <property type="component" value="Unassembled WGS sequence"/>
</dbReference>
<dbReference type="Gene3D" id="1.10.30.50">
    <property type="match status" value="1"/>
</dbReference>
<proteinExistence type="predicted"/>
<dbReference type="AlphaFoldDB" id="A0A9D1HTW0"/>
<evidence type="ECO:0008006" key="3">
    <source>
        <dbReference type="Google" id="ProtNLM"/>
    </source>
</evidence>
<evidence type="ECO:0000313" key="1">
    <source>
        <dbReference type="EMBL" id="HIU22468.1"/>
    </source>
</evidence>
<gene>
    <name evidence="1" type="ORF">IAD49_02675</name>
</gene>